<organism evidence="1">
    <name type="scientific">Anguilla anguilla</name>
    <name type="common">European freshwater eel</name>
    <name type="synonym">Muraena anguilla</name>
    <dbReference type="NCBI Taxonomy" id="7936"/>
    <lineage>
        <taxon>Eukaryota</taxon>
        <taxon>Metazoa</taxon>
        <taxon>Chordata</taxon>
        <taxon>Craniata</taxon>
        <taxon>Vertebrata</taxon>
        <taxon>Euteleostomi</taxon>
        <taxon>Actinopterygii</taxon>
        <taxon>Neopterygii</taxon>
        <taxon>Teleostei</taxon>
        <taxon>Anguilliformes</taxon>
        <taxon>Anguillidae</taxon>
        <taxon>Anguilla</taxon>
    </lineage>
</organism>
<protein>
    <submittedName>
        <fullName evidence="1">Uncharacterized protein</fullName>
    </submittedName>
</protein>
<proteinExistence type="predicted"/>
<name>A0A0E9RXF1_ANGAN</name>
<reference evidence="1" key="1">
    <citation type="submission" date="2014-11" db="EMBL/GenBank/DDBJ databases">
        <authorList>
            <person name="Amaro Gonzalez C."/>
        </authorList>
    </citation>
    <scope>NUCLEOTIDE SEQUENCE</scope>
</reference>
<evidence type="ECO:0000313" key="1">
    <source>
        <dbReference type="EMBL" id="JAH33816.1"/>
    </source>
</evidence>
<sequence length="25" mass="2746">MNITSNGSETFGRGTGRKRSVVFML</sequence>
<reference evidence="1" key="2">
    <citation type="journal article" date="2015" name="Fish Shellfish Immunol.">
        <title>Early steps in the European eel (Anguilla anguilla)-Vibrio vulnificus interaction in the gills: Role of the RtxA13 toxin.</title>
        <authorList>
            <person name="Callol A."/>
            <person name="Pajuelo D."/>
            <person name="Ebbesson L."/>
            <person name="Teles M."/>
            <person name="MacKenzie S."/>
            <person name="Amaro C."/>
        </authorList>
    </citation>
    <scope>NUCLEOTIDE SEQUENCE</scope>
</reference>
<dbReference type="EMBL" id="GBXM01074761">
    <property type="protein sequence ID" value="JAH33816.1"/>
    <property type="molecule type" value="Transcribed_RNA"/>
</dbReference>
<dbReference type="AlphaFoldDB" id="A0A0E9RXF1"/>
<accession>A0A0E9RXF1</accession>